<dbReference type="Pfam" id="PF03576">
    <property type="entry name" value="Peptidase_S58"/>
    <property type="match status" value="1"/>
</dbReference>
<dbReference type="EMBL" id="QWEH01000011">
    <property type="protein sequence ID" value="RHW30878.1"/>
    <property type="molecule type" value="Genomic_DNA"/>
</dbReference>
<dbReference type="CDD" id="cd02252">
    <property type="entry name" value="nylC_like"/>
    <property type="match status" value="1"/>
</dbReference>
<dbReference type="GO" id="GO:0004177">
    <property type="term" value="F:aminopeptidase activity"/>
    <property type="evidence" value="ECO:0007669"/>
    <property type="project" value="TreeGrafter"/>
</dbReference>
<dbReference type="PANTHER" id="PTHR36512:SF3">
    <property type="entry name" value="BLR5678 PROTEIN"/>
    <property type="match status" value="1"/>
</dbReference>
<dbReference type="AlphaFoldDB" id="A0A417YE31"/>
<dbReference type="RefSeq" id="WP_118889848.1">
    <property type="nucleotide sequence ID" value="NZ_QWEH01000011.1"/>
</dbReference>
<comment type="caution">
    <text evidence="2">The sequence shown here is derived from an EMBL/GenBank/DDBJ whole genome shotgun (WGS) entry which is preliminary data.</text>
</comment>
<gene>
    <name evidence="2" type="ORF">D1B32_15190</name>
</gene>
<evidence type="ECO:0000313" key="2">
    <source>
        <dbReference type="EMBL" id="RHW30878.1"/>
    </source>
</evidence>
<proteinExistence type="inferred from homology"/>
<reference evidence="2 3" key="1">
    <citation type="journal article" date="2007" name="Int. J. Syst. Evol. Microbiol.">
        <title>Oceanobacillus profundus sp. nov., isolated from a deep-sea sediment core.</title>
        <authorList>
            <person name="Kim Y.G."/>
            <person name="Choi D.H."/>
            <person name="Hyun S."/>
            <person name="Cho B.C."/>
        </authorList>
    </citation>
    <scope>NUCLEOTIDE SEQUENCE [LARGE SCALE GENOMIC DNA]</scope>
    <source>
        <strain evidence="2 3">DSM 18246</strain>
    </source>
</reference>
<dbReference type="SUPFAM" id="SSF56266">
    <property type="entry name" value="DmpA/ArgJ-like"/>
    <property type="match status" value="1"/>
</dbReference>
<sequence length="331" mass="34359">MNLLKYHNITDVPGIKVGNVEDIDALTGCTSIIAEYGASCGVDVRGSAPGTRETDALDPINAIQEVHAICLAGGSAYGLEAASGVMQYLEKENIGFNVGVAKVPIVPSAVIFDLNIGDSNVRPNLQMGYESAKKARVGDFPLGNVGAGCGATVGKLAGPEKAMKSGLGSSSLAGASDLIVGAIVSVNAVGDIKNPDTNTILAGAWDPDASIFINCNDYIKQNQTHQAQPGANTTIGVVAMNAKLTKAEAKKIASLTQNALARTIFPVHTMFDGDTIFVLGTGTKKYPVDYLGALAAESMEQAIVKAVKAAESINHMESYTSLQERKTEISG</sequence>
<dbReference type="InterPro" id="IPR005321">
    <property type="entry name" value="Peptidase_S58_DmpA"/>
</dbReference>
<name>A0A417YE31_9BACI</name>
<keyword evidence="3" id="KW-1185">Reference proteome</keyword>
<dbReference type="PANTHER" id="PTHR36512">
    <property type="entry name" value="D-AMINOPEPTIDASE"/>
    <property type="match status" value="1"/>
</dbReference>
<accession>A0A417YE31</accession>
<comment type="similarity">
    <text evidence="1">Belongs to the peptidase S58 family.</text>
</comment>
<dbReference type="Gene3D" id="3.60.70.12">
    <property type="entry name" value="L-amino peptidase D-ALA esterase/amidase"/>
    <property type="match status" value="1"/>
</dbReference>
<evidence type="ECO:0000256" key="1">
    <source>
        <dbReference type="ARBA" id="ARBA00007068"/>
    </source>
</evidence>
<evidence type="ECO:0000313" key="3">
    <source>
        <dbReference type="Proteomes" id="UP000285456"/>
    </source>
</evidence>
<organism evidence="2 3">
    <name type="scientific">Oceanobacillus profundus</name>
    <dbReference type="NCBI Taxonomy" id="372463"/>
    <lineage>
        <taxon>Bacteria</taxon>
        <taxon>Bacillati</taxon>
        <taxon>Bacillota</taxon>
        <taxon>Bacilli</taxon>
        <taxon>Bacillales</taxon>
        <taxon>Bacillaceae</taxon>
        <taxon>Oceanobacillus</taxon>
    </lineage>
</organism>
<protein>
    <submittedName>
        <fullName evidence="2">Peptidase S58 family protein</fullName>
    </submittedName>
</protein>
<dbReference type="Proteomes" id="UP000285456">
    <property type="component" value="Unassembled WGS sequence"/>
</dbReference>
<dbReference type="InterPro" id="IPR016117">
    <property type="entry name" value="ArgJ-like_dom_sf"/>
</dbReference>
<dbReference type="OrthoDB" id="9808347at2"/>